<protein>
    <submittedName>
        <fullName evidence="1">Uncharacterized protein</fullName>
    </submittedName>
</protein>
<dbReference type="AlphaFoldDB" id="A0A3M4K2I0"/>
<comment type="caution">
    <text evidence="1">The sequence shown here is derived from an EMBL/GenBank/DDBJ whole genome shotgun (WGS) entry which is preliminary data.</text>
</comment>
<accession>A0A3M4K2I0</accession>
<proteinExistence type="predicted"/>
<organism evidence="1 2">
    <name type="scientific">Pseudomonas syringae pv. delphinii</name>
    <dbReference type="NCBI Taxonomy" id="192088"/>
    <lineage>
        <taxon>Bacteria</taxon>
        <taxon>Pseudomonadati</taxon>
        <taxon>Pseudomonadota</taxon>
        <taxon>Gammaproteobacteria</taxon>
        <taxon>Pseudomonadales</taxon>
        <taxon>Pseudomonadaceae</taxon>
        <taxon>Pseudomonas</taxon>
    </lineage>
</organism>
<evidence type="ECO:0000313" key="2">
    <source>
        <dbReference type="Proteomes" id="UP000269044"/>
    </source>
</evidence>
<evidence type="ECO:0000313" key="1">
    <source>
        <dbReference type="EMBL" id="RMQ22941.1"/>
    </source>
</evidence>
<dbReference type="EMBL" id="RBRA01000180">
    <property type="protein sequence ID" value="RMQ22941.1"/>
    <property type="molecule type" value="Genomic_DNA"/>
</dbReference>
<dbReference type="Proteomes" id="UP000269044">
    <property type="component" value="Unassembled WGS sequence"/>
</dbReference>
<gene>
    <name evidence="1" type="ORF">ALQ08_04213</name>
</gene>
<sequence>MPQNVVTLPPTIVTPDQPLPRPLGPLPGAGVVARPLRWDGTIPANHEIDAFFSKRGIRNEQYRMSVIMTAFSTQQSIDQSYIESLPFLPADVDAEISAAVGHYNLPELETAKFEKKRCGQPDFTKCC</sequence>
<name>A0A3M4K2I0_9PSED</name>
<reference evidence="1 2" key="1">
    <citation type="submission" date="2018-08" db="EMBL/GenBank/DDBJ databases">
        <title>Recombination of ecologically and evolutionarily significant loci maintains genetic cohesion in the Pseudomonas syringae species complex.</title>
        <authorList>
            <person name="Dillon M."/>
            <person name="Thakur S."/>
            <person name="Almeida R.N.D."/>
            <person name="Weir B.S."/>
            <person name="Guttman D.S."/>
        </authorList>
    </citation>
    <scope>NUCLEOTIDE SEQUENCE [LARGE SCALE GENOMIC DNA]</scope>
    <source>
        <strain evidence="1 2">ICMP 13052</strain>
    </source>
</reference>